<feature type="transmembrane region" description="Helical" evidence="8">
    <location>
        <begin position="157"/>
        <end position="177"/>
    </location>
</feature>
<comment type="subcellular location">
    <subcellularLocation>
        <location evidence="1">Membrane</location>
        <topology evidence="1">Multi-pass membrane protein</topology>
    </subcellularLocation>
</comment>
<evidence type="ECO:0000256" key="5">
    <source>
        <dbReference type="ARBA" id="ARBA00022989"/>
    </source>
</evidence>
<evidence type="ECO:0000256" key="8">
    <source>
        <dbReference type="SAM" id="Phobius"/>
    </source>
</evidence>
<feature type="transmembrane region" description="Helical" evidence="8">
    <location>
        <begin position="377"/>
        <end position="402"/>
    </location>
</feature>
<evidence type="ECO:0000256" key="3">
    <source>
        <dbReference type="ARBA" id="ARBA00022448"/>
    </source>
</evidence>
<evidence type="ECO:0000313" key="10">
    <source>
        <dbReference type="Proteomes" id="UP000001556"/>
    </source>
</evidence>
<feature type="transmembrane region" description="Helical" evidence="8">
    <location>
        <begin position="260"/>
        <end position="285"/>
    </location>
</feature>
<proteinExistence type="inferred from homology"/>
<feature type="transmembrane region" description="Helical" evidence="8">
    <location>
        <begin position="41"/>
        <end position="68"/>
    </location>
</feature>
<dbReference type="HOGENOM" id="CLU_018808_15_3_9"/>
<keyword evidence="3" id="KW-0813">Transport</keyword>
<dbReference type="OrthoDB" id="9781232at2"/>
<dbReference type="eggNOG" id="COG0591">
    <property type="taxonomic scope" value="Bacteria"/>
</dbReference>
<feature type="transmembrane region" description="Helical" evidence="8">
    <location>
        <begin position="184"/>
        <end position="207"/>
    </location>
</feature>
<evidence type="ECO:0000256" key="4">
    <source>
        <dbReference type="ARBA" id="ARBA00022692"/>
    </source>
</evidence>
<dbReference type="RefSeq" id="WP_011877689.1">
    <property type="nucleotide sequence ID" value="NC_009253.1"/>
</dbReference>
<reference evidence="9 10" key="1">
    <citation type="submission" date="2007-03" db="EMBL/GenBank/DDBJ databases">
        <title>Complete sequence of Desulfotomaculum reducens MI-1.</title>
        <authorList>
            <consortium name="US DOE Joint Genome Institute"/>
            <person name="Copeland A."/>
            <person name="Lucas S."/>
            <person name="Lapidus A."/>
            <person name="Barry K."/>
            <person name="Detter J.C."/>
            <person name="Glavina del Rio T."/>
            <person name="Hammon N."/>
            <person name="Israni S."/>
            <person name="Dalin E."/>
            <person name="Tice H."/>
            <person name="Pitluck S."/>
            <person name="Sims D."/>
            <person name="Brettin T."/>
            <person name="Bruce D."/>
            <person name="Han C."/>
            <person name="Tapia R."/>
            <person name="Schmutz J."/>
            <person name="Larimer F."/>
            <person name="Land M."/>
            <person name="Hauser L."/>
            <person name="Kyrpides N."/>
            <person name="Kim E."/>
            <person name="Tebo B.M."/>
            <person name="Richardson P."/>
        </authorList>
    </citation>
    <scope>NUCLEOTIDE SEQUENCE [LARGE SCALE GENOMIC DNA]</scope>
    <source>
        <strain evidence="9 10">MI-1</strain>
    </source>
</reference>
<keyword evidence="10" id="KW-1185">Reference proteome</keyword>
<accession>A4J464</accession>
<keyword evidence="4 8" id="KW-0812">Transmembrane</keyword>
<evidence type="ECO:0000256" key="7">
    <source>
        <dbReference type="RuleBase" id="RU362091"/>
    </source>
</evidence>
<keyword evidence="5 8" id="KW-1133">Transmembrane helix</keyword>
<feature type="transmembrane region" description="Helical" evidence="8">
    <location>
        <begin position="6"/>
        <end position="29"/>
    </location>
</feature>
<feature type="transmembrane region" description="Helical" evidence="8">
    <location>
        <begin position="305"/>
        <end position="329"/>
    </location>
</feature>
<feature type="transmembrane region" description="Helical" evidence="8">
    <location>
        <begin position="434"/>
        <end position="453"/>
    </location>
</feature>
<evidence type="ECO:0000313" key="9">
    <source>
        <dbReference type="EMBL" id="ABO49867.1"/>
    </source>
</evidence>
<dbReference type="AlphaFoldDB" id="A4J464"/>
<dbReference type="InterPro" id="IPR038377">
    <property type="entry name" value="Na/Glc_symporter_sf"/>
</dbReference>
<evidence type="ECO:0000256" key="1">
    <source>
        <dbReference type="ARBA" id="ARBA00004141"/>
    </source>
</evidence>
<feature type="transmembrane region" description="Helical" evidence="8">
    <location>
        <begin position="227"/>
        <end position="248"/>
    </location>
</feature>
<dbReference type="PROSITE" id="PS50283">
    <property type="entry name" value="NA_SOLUT_SYMP_3"/>
    <property type="match status" value="1"/>
</dbReference>
<feature type="transmembrane region" description="Helical" evidence="8">
    <location>
        <begin position="74"/>
        <end position="93"/>
    </location>
</feature>
<gene>
    <name evidence="9" type="ordered locus">Dred_1333</name>
</gene>
<dbReference type="EMBL" id="CP000612">
    <property type="protein sequence ID" value="ABO49867.1"/>
    <property type="molecule type" value="Genomic_DNA"/>
</dbReference>
<dbReference type="Gene3D" id="1.20.1730.10">
    <property type="entry name" value="Sodium/glucose cotransporter"/>
    <property type="match status" value="1"/>
</dbReference>
<protein>
    <submittedName>
        <fullName evidence="9">Na+/solute symporter</fullName>
    </submittedName>
</protein>
<organism evidence="9 10">
    <name type="scientific">Desulforamulus reducens (strain ATCC BAA-1160 / DSM 100696 / MI-1)</name>
    <name type="common">Desulfotomaculum reducens</name>
    <dbReference type="NCBI Taxonomy" id="349161"/>
    <lineage>
        <taxon>Bacteria</taxon>
        <taxon>Bacillati</taxon>
        <taxon>Bacillota</taxon>
        <taxon>Clostridia</taxon>
        <taxon>Eubacteriales</taxon>
        <taxon>Peptococcaceae</taxon>
        <taxon>Desulforamulus</taxon>
    </lineage>
</organism>
<dbReference type="GO" id="GO:0022857">
    <property type="term" value="F:transmembrane transporter activity"/>
    <property type="evidence" value="ECO:0007669"/>
    <property type="project" value="InterPro"/>
</dbReference>
<dbReference type="Proteomes" id="UP000001556">
    <property type="component" value="Chromosome"/>
</dbReference>
<dbReference type="STRING" id="349161.Dred_1333"/>
<feature type="transmembrane region" description="Helical" evidence="8">
    <location>
        <begin position="409"/>
        <end position="428"/>
    </location>
</feature>
<keyword evidence="6 8" id="KW-0472">Membrane</keyword>
<comment type="similarity">
    <text evidence="2 7">Belongs to the sodium:solute symporter (SSF) (TC 2.A.21) family.</text>
</comment>
<dbReference type="CDD" id="cd10322">
    <property type="entry name" value="SLC5sbd"/>
    <property type="match status" value="1"/>
</dbReference>
<feature type="transmembrane region" description="Helical" evidence="8">
    <location>
        <begin position="350"/>
        <end position="371"/>
    </location>
</feature>
<sequence>MLSLQYYLSFFITLAITTAVGVYSLRFVRTASDFNVGGRQLPWLLVTGSLVGSFIGGTSTVGTAQVAYQYGISGIYFTLGAGLGCLVMGLFLAKPMRQAEVDTIPQFLGKHYGRGVIHWSSTYTTIGIFIQVVAQILSAAPLLMAMLPISFMEAAGLSAGLIVVYILFGGFWGASLVGLFKTLLICGSLGVAGIMSYQMSGGFMGLTQQLPIFAWLTPFPAGVGKELASIFSVVIGFISTQTYMQAIFAGKDVPSSRKGVLLAGLFIPAIGAASVAIGVFMRINYPDMNGSLALPLFIIHHLPQWFGGVVLAALLISLVTTGASLTLGACTMFSQDIYRRMRPLADDKEILSISRIFILLFSGGALLVAASNVNSMILQWAFLSMALRGVTVFFPLLAAIFYRNSINRTAGFIAISMAPLVAITWPLWQPFSMEPLYIGMLLSLACLLVGGLMKGKRNKLLKDKTV</sequence>
<dbReference type="PANTHER" id="PTHR48086">
    <property type="entry name" value="SODIUM/PROLINE SYMPORTER-RELATED"/>
    <property type="match status" value="1"/>
</dbReference>
<dbReference type="Pfam" id="PF00474">
    <property type="entry name" value="SSF"/>
    <property type="match status" value="1"/>
</dbReference>
<dbReference type="GO" id="GO:0005886">
    <property type="term" value="C:plasma membrane"/>
    <property type="evidence" value="ECO:0007669"/>
    <property type="project" value="TreeGrafter"/>
</dbReference>
<evidence type="ECO:0000256" key="2">
    <source>
        <dbReference type="ARBA" id="ARBA00006434"/>
    </source>
</evidence>
<dbReference type="KEGG" id="drm:Dred_1333"/>
<dbReference type="InterPro" id="IPR050277">
    <property type="entry name" value="Sodium:Solute_Symporter"/>
</dbReference>
<dbReference type="PANTHER" id="PTHR48086:SF7">
    <property type="entry name" value="SODIUM-SOLUTE SYMPORTER-RELATED"/>
    <property type="match status" value="1"/>
</dbReference>
<dbReference type="InterPro" id="IPR001734">
    <property type="entry name" value="Na/solute_symporter"/>
</dbReference>
<evidence type="ECO:0000256" key="6">
    <source>
        <dbReference type="ARBA" id="ARBA00023136"/>
    </source>
</evidence>
<name>A4J464_DESRM</name>